<feature type="region of interest" description="Disordered" evidence="1">
    <location>
        <begin position="328"/>
        <end position="353"/>
    </location>
</feature>
<dbReference type="SUPFAM" id="SSF55486">
    <property type="entry name" value="Metalloproteases ('zincins'), catalytic domain"/>
    <property type="match status" value="1"/>
</dbReference>
<dbReference type="HOGENOM" id="CLU_785001_0_0_0"/>
<name>F0SF92_RUBBR</name>
<keyword evidence="2" id="KW-0472">Membrane</keyword>
<dbReference type="RefSeq" id="WP_013626990.1">
    <property type="nucleotide sequence ID" value="NC_015174.1"/>
</dbReference>
<evidence type="ECO:0000313" key="4">
    <source>
        <dbReference type="Proteomes" id="UP000006860"/>
    </source>
</evidence>
<dbReference type="GO" id="GO:0008237">
    <property type="term" value="F:metallopeptidase activity"/>
    <property type="evidence" value="ECO:0007669"/>
    <property type="project" value="InterPro"/>
</dbReference>
<evidence type="ECO:0008006" key="5">
    <source>
        <dbReference type="Google" id="ProtNLM"/>
    </source>
</evidence>
<dbReference type="STRING" id="756272.Plabr_0620"/>
<keyword evidence="2" id="KW-1133">Transmembrane helix</keyword>
<dbReference type="EMBL" id="CP002546">
    <property type="protein sequence ID" value="ADY58247.1"/>
    <property type="molecule type" value="Genomic_DNA"/>
</dbReference>
<dbReference type="Gene3D" id="3.40.390.10">
    <property type="entry name" value="Collagenase (Catalytic Domain)"/>
    <property type="match status" value="1"/>
</dbReference>
<evidence type="ECO:0000256" key="2">
    <source>
        <dbReference type="SAM" id="Phobius"/>
    </source>
</evidence>
<keyword evidence="2" id="KW-0812">Transmembrane</keyword>
<dbReference type="InterPro" id="IPR014719">
    <property type="entry name" value="Ribosomal_bL12_C/ClpS-like"/>
</dbReference>
<organism evidence="3 4">
    <name type="scientific">Rubinisphaera brasiliensis (strain ATCC 49424 / DSM 5305 / JCM 21570 / IAM 15109 / NBRC 103401 / IFAM 1448)</name>
    <name type="common">Planctomyces brasiliensis</name>
    <dbReference type="NCBI Taxonomy" id="756272"/>
    <lineage>
        <taxon>Bacteria</taxon>
        <taxon>Pseudomonadati</taxon>
        <taxon>Planctomycetota</taxon>
        <taxon>Planctomycetia</taxon>
        <taxon>Planctomycetales</taxon>
        <taxon>Planctomycetaceae</taxon>
        <taxon>Rubinisphaera</taxon>
    </lineage>
</organism>
<dbReference type="AlphaFoldDB" id="F0SF92"/>
<dbReference type="InterPro" id="IPR024079">
    <property type="entry name" value="MetalloPept_cat_dom_sf"/>
</dbReference>
<evidence type="ECO:0000313" key="3">
    <source>
        <dbReference type="EMBL" id="ADY58247.1"/>
    </source>
</evidence>
<keyword evidence="4" id="KW-1185">Reference proteome</keyword>
<sequence length="353" mass="40079">MSQQLPPDVVQSIEESIARGQKLDAIKQYRDATGSGLKESKDFIDALTSQLIERDPERYAHARSSSAGCGSAAVLFLAFLLAAIGAGAAAFGEEKPNFVPFSSEPKAMPEAPELDIPDNYREVTHEGWRWIVRNDLQDDHPQLWKRVRGELTHQLYQIERRVPSDIVQRLRLVPIWIELNSPKHPGLVYHPSPQWLTNNDMLPQKARCVEISNARNFVNWSLEQPFCMMHEMAHAWHHQVLPEGFGNQEVTLCYERAKQAGQYEQVLRSNGRTEKAYALNNPQEYFAEASESFFGVNDFYPFLRAELEEHDPDMHTLLQRLWNPEIVGGPKTANKKPTAARQPVGSSTPGQQK</sequence>
<gene>
    <name evidence="3" type="ordered locus">Plabr_0620</name>
</gene>
<dbReference type="Proteomes" id="UP000006860">
    <property type="component" value="Chromosome"/>
</dbReference>
<evidence type="ECO:0000256" key="1">
    <source>
        <dbReference type="SAM" id="MobiDB-lite"/>
    </source>
</evidence>
<dbReference type="KEGG" id="pbs:Plabr_0620"/>
<accession>F0SF92</accession>
<feature type="compositionally biased region" description="Polar residues" evidence="1">
    <location>
        <begin position="344"/>
        <end position="353"/>
    </location>
</feature>
<proteinExistence type="predicted"/>
<protein>
    <recommendedName>
        <fullName evidence="5">Metallopeptidase</fullName>
    </recommendedName>
</protein>
<reference evidence="4" key="1">
    <citation type="submission" date="2011-02" db="EMBL/GenBank/DDBJ databases">
        <title>The complete genome of Planctomyces brasiliensis DSM 5305.</title>
        <authorList>
            <person name="Lucas S."/>
            <person name="Copeland A."/>
            <person name="Lapidus A."/>
            <person name="Bruce D."/>
            <person name="Goodwin L."/>
            <person name="Pitluck S."/>
            <person name="Kyrpides N."/>
            <person name="Mavromatis K."/>
            <person name="Pagani I."/>
            <person name="Ivanova N."/>
            <person name="Ovchinnikova G."/>
            <person name="Lu M."/>
            <person name="Detter J.C."/>
            <person name="Han C."/>
            <person name="Land M."/>
            <person name="Hauser L."/>
            <person name="Markowitz V."/>
            <person name="Cheng J.-F."/>
            <person name="Hugenholtz P."/>
            <person name="Woyke T."/>
            <person name="Wu D."/>
            <person name="Tindall B."/>
            <person name="Pomrenke H.G."/>
            <person name="Brambilla E."/>
            <person name="Klenk H.-P."/>
            <person name="Eisen J.A."/>
        </authorList>
    </citation>
    <scope>NUCLEOTIDE SEQUENCE [LARGE SCALE GENOMIC DNA]</scope>
    <source>
        <strain evidence="4">ATCC 49424 / DSM 5305 / JCM 21570 / NBRC 103401 / IFAM 1448</strain>
    </source>
</reference>
<dbReference type="eggNOG" id="COG0222">
    <property type="taxonomic scope" value="Bacteria"/>
</dbReference>
<feature type="transmembrane region" description="Helical" evidence="2">
    <location>
        <begin position="72"/>
        <end position="92"/>
    </location>
</feature>
<dbReference type="Gene3D" id="3.30.1390.10">
    <property type="match status" value="1"/>
</dbReference>